<reference evidence="1" key="1">
    <citation type="submission" date="2020-10" db="EMBL/GenBank/DDBJ databases">
        <authorList>
            <person name="Gilroy R."/>
        </authorList>
    </citation>
    <scope>NUCLEOTIDE SEQUENCE</scope>
    <source>
        <strain evidence="1">CHK147-3167</strain>
    </source>
</reference>
<dbReference type="AlphaFoldDB" id="A0A9D0ZSD5"/>
<evidence type="ECO:0000313" key="2">
    <source>
        <dbReference type="Proteomes" id="UP000886786"/>
    </source>
</evidence>
<evidence type="ECO:0000313" key="1">
    <source>
        <dbReference type="EMBL" id="HIQ91318.1"/>
    </source>
</evidence>
<organism evidence="1 2">
    <name type="scientific">Candidatus Coprosoma intestinipullorum</name>
    <dbReference type="NCBI Taxonomy" id="2840752"/>
    <lineage>
        <taxon>Bacteria</taxon>
        <taxon>Bacillati</taxon>
        <taxon>Bacillota</taxon>
        <taxon>Bacillota incertae sedis</taxon>
        <taxon>Candidatus Coprosoma</taxon>
    </lineage>
</organism>
<protein>
    <submittedName>
        <fullName evidence="1">Veg family protein</fullName>
    </submittedName>
</protein>
<gene>
    <name evidence="1" type="ORF">IAB27_06840</name>
</gene>
<accession>A0A9D0ZSD5</accession>
<proteinExistence type="predicted"/>
<sequence>MLDIQGKSNDTIRKKLAPYIGKTVKIKCNLGRNKYETYEATIKKIYNFLFLVEMNDKNRSIKSFSYADIISKTIKISE</sequence>
<name>A0A9D0ZSD5_9FIRM</name>
<dbReference type="InterPro" id="IPR009366">
    <property type="entry name" value="Protein_Veg"/>
</dbReference>
<reference evidence="1" key="2">
    <citation type="journal article" date="2021" name="PeerJ">
        <title>Extensive microbial diversity within the chicken gut microbiome revealed by metagenomics and culture.</title>
        <authorList>
            <person name="Gilroy R."/>
            <person name="Ravi A."/>
            <person name="Getino M."/>
            <person name="Pursley I."/>
            <person name="Horton D.L."/>
            <person name="Alikhan N.F."/>
            <person name="Baker D."/>
            <person name="Gharbi K."/>
            <person name="Hall N."/>
            <person name="Watson M."/>
            <person name="Adriaenssens E.M."/>
            <person name="Foster-Nyarko E."/>
            <person name="Jarju S."/>
            <person name="Secka A."/>
            <person name="Antonio M."/>
            <person name="Oren A."/>
            <person name="Chaudhuri R.R."/>
            <person name="La Ragione R."/>
            <person name="Hildebrand F."/>
            <person name="Pallen M.J."/>
        </authorList>
    </citation>
    <scope>NUCLEOTIDE SEQUENCE</scope>
    <source>
        <strain evidence="1">CHK147-3167</strain>
    </source>
</reference>
<dbReference type="Pfam" id="PF06257">
    <property type="entry name" value="VEG"/>
    <property type="match status" value="1"/>
</dbReference>
<dbReference type="Gene3D" id="2.30.30.100">
    <property type="match status" value="1"/>
</dbReference>
<comment type="caution">
    <text evidence="1">The sequence shown here is derived from an EMBL/GenBank/DDBJ whole genome shotgun (WGS) entry which is preliminary data.</text>
</comment>
<dbReference type="GO" id="GO:0006355">
    <property type="term" value="P:regulation of DNA-templated transcription"/>
    <property type="evidence" value="ECO:0007669"/>
    <property type="project" value="InterPro"/>
</dbReference>
<dbReference type="Proteomes" id="UP000886786">
    <property type="component" value="Unassembled WGS sequence"/>
</dbReference>
<dbReference type="EMBL" id="DVFV01000117">
    <property type="protein sequence ID" value="HIQ91318.1"/>
    <property type="molecule type" value="Genomic_DNA"/>
</dbReference>